<evidence type="ECO:0000313" key="3">
    <source>
        <dbReference type="EMBL" id="GBO39562.1"/>
    </source>
</evidence>
<organism evidence="4 5">
    <name type="scientific">Araneus ventricosus</name>
    <name type="common">Orbweaver spider</name>
    <name type="synonym">Epeira ventricosa</name>
    <dbReference type="NCBI Taxonomy" id="182803"/>
    <lineage>
        <taxon>Eukaryota</taxon>
        <taxon>Metazoa</taxon>
        <taxon>Ecdysozoa</taxon>
        <taxon>Arthropoda</taxon>
        <taxon>Chelicerata</taxon>
        <taxon>Arachnida</taxon>
        <taxon>Araneae</taxon>
        <taxon>Araneomorphae</taxon>
        <taxon>Entelegynae</taxon>
        <taxon>Araneoidea</taxon>
        <taxon>Araneidae</taxon>
        <taxon>Araneus</taxon>
    </lineage>
</organism>
<name>A0A4Y2WPZ0_ARAVE</name>
<accession>A0A4Y2WPZ0</accession>
<evidence type="ECO:0000313" key="1">
    <source>
        <dbReference type="EMBL" id="GBO39556.1"/>
    </source>
</evidence>
<keyword evidence="5" id="KW-1185">Reference proteome</keyword>
<evidence type="ECO:0000313" key="5">
    <source>
        <dbReference type="Proteomes" id="UP000499080"/>
    </source>
</evidence>
<dbReference type="EMBL" id="BGPR01064625">
    <property type="protein sequence ID" value="GBO39558.1"/>
    <property type="molecule type" value="Genomic_DNA"/>
</dbReference>
<dbReference type="EMBL" id="BGPR01064623">
    <property type="protein sequence ID" value="GBO39556.1"/>
    <property type="molecule type" value="Genomic_DNA"/>
</dbReference>
<protein>
    <submittedName>
        <fullName evidence="4">Uncharacterized protein</fullName>
    </submittedName>
</protein>
<proteinExistence type="predicted"/>
<evidence type="ECO:0000313" key="4">
    <source>
        <dbReference type="EMBL" id="GBO39565.1"/>
    </source>
</evidence>
<dbReference type="EMBL" id="BGPR01064627">
    <property type="protein sequence ID" value="GBO39562.1"/>
    <property type="molecule type" value="Genomic_DNA"/>
</dbReference>
<evidence type="ECO:0000313" key="2">
    <source>
        <dbReference type="EMBL" id="GBO39558.1"/>
    </source>
</evidence>
<sequence length="116" mass="13184">MVFAFVREPYSPTPGLYFSLMTRRARWKTNEVGFPNFSSDFCINEGFWSEAFQMAWSSLFVNPQLKNTSSEDTSFIGAYTLAGTMVHERLAAKETLSVFWRTHRDPVHIGTSSSVA</sequence>
<dbReference type="EMBL" id="BGPR01064632">
    <property type="protein sequence ID" value="GBO39565.1"/>
    <property type="molecule type" value="Genomic_DNA"/>
</dbReference>
<gene>
    <name evidence="4" type="ORF">AVEN_140076_1</name>
    <name evidence="1" type="ORF">AVEN_244907_1</name>
    <name evidence="3" type="ORF">AVEN_24522_1</name>
    <name evidence="2" type="ORF">AVEN_268707_1</name>
</gene>
<dbReference type="Proteomes" id="UP000499080">
    <property type="component" value="Unassembled WGS sequence"/>
</dbReference>
<comment type="caution">
    <text evidence="4">The sequence shown here is derived from an EMBL/GenBank/DDBJ whole genome shotgun (WGS) entry which is preliminary data.</text>
</comment>
<dbReference type="AlphaFoldDB" id="A0A4Y2WPZ0"/>
<reference evidence="4 5" key="1">
    <citation type="journal article" date="2019" name="Sci. Rep.">
        <title>Orb-weaving spider Araneus ventricosus genome elucidates the spidroin gene catalogue.</title>
        <authorList>
            <person name="Kono N."/>
            <person name="Nakamura H."/>
            <person name="Ohtoshi R."/>
            <person name="Moran D.A.P."/>
            <person name="Shinohara A."/>
            <person name="Yoshida Y."/>
            <person name="Fujiwara M."/>
            <person name="Mori M."/>
            <person name="Tomita M."/>
            <person name="Arakawa K."/>
        </authorList>
    </citation>
    <scope>NUCLEOTIDE SEQUENCE [LARGE SCALE GENOMIC DNA]</scope>
</reference>